<sequence>MLKIKITKGLLVLTETELMNNLPVEILMKALKRGKHELRCDAVEKREVKNA</sequence>
<accession>A0A9E2BHN5</accession>
<proteinExistence type="predicted"/>
<evidence type="ECO:0000313" key="2">
    <source>
        <dbReference type="Proteomes" id="UP000811545"/>
    </source>
</evidence>
<evidence type="ECO:0000313" key="1">
    <source>
        <dbReference type="EMBL" id="MBT9145234.1"/>
    </source>
</evidence>
<protein>
    <submittedName>
        <fullName evidence="1">Uncharacterized protein</fullName>
    </submittedName>
</protein>
<organism evidence="1 2">
    <name type="scientific">Psychracetigena formicireducens</name>
    <dbReference type="NCBI Taxonomy" id="2986056"/>
    <lineage>
        <taxon>Bacteria</taxon>
        <taxon>Bacillati</taxon>
        <taxon>Candidatus Lithacetigenota</taxon>
        <taxon>Candidatus Psychracetigena</taxon>
    </lineage>
</organism>
<name>A0A9E2BHN5_PSYF1</name>
<reference evidence="1 2" key="1">
    <citation type="journal article" date="2021" name="bioRxiv">
        <title>Unique metabolic strategies in Hadean analogues reveal hints for primordial physiology.</title>
        <authorList>
            <person name="Nobu M.K."/>
            <person name="Nakai R."/>
            <person name="Tamazawa S."/>
            <person name="Mori H."/>
            <person name="Toyoda A."/>
            <person name="Ijiri A."/>
            <person name="Suzuki S."/>
            <person name="Kurokawa K."/>
            <person name="Kamagata Y."/>
            <person name="Tamaki H."/>
        </authorList>
    </citation>
    <scope>NUCLEOTIDE SEQUENCE [LARGE SCALE GENOMIC DNA]</scope>
    <source>
        <strain evidence="1">BS525</strain>
    </source>
</reference>
<dbReference type="Proteomes" id="UP000811545">
    <property type="component" value="Unassembled WGS sequence"/>
</dbReference>
<dbReference type="EMBL" id="QLTW01000064">
    <property type="protein sequence ID" value="MBT9145234.1"/>
    <property type="molecule type" value="Genomic_DNA"/>
</dbReference>
<comment type="caution">
    <text evidence="1">The sequence shown here is derived from an EMBL/GenBank/DDBJ whole genome shotgun (WGS) entry which is preliminary data.</text>
</comment>
<gene>
    <name evidence="1" type="ORF">DDT42_01104</name>
</gene>
<dbReference type="AlphaFoldDB" id="A0A9E2BHN5"/>